<reference evidence="1 2" key="1">
    <citation type="journal article" date="2023" name="bioRxiv">
        <title>Conserved and derived expression patterns and positive selection on dental genes reveal complex evolutionary context of ever-growing rodent molars.</title>
        <authorList>
            <person name="Calamari Z.T."/>
            <person name="Song A."/>
            <person name="Cohen E."/>
            <person name="Akter M."/>
            <person name="Roy R.D."/>
            <person name="Hallikas O."/>
            <person name="Christensen M.M."/>
            <person name="Li P."/>
            <person name="Marangoni P."/>
            <person name="Jernvall J."/>
            <person name="Klein O.D."/>
        </authorList>
    </citation>
    <scope>NUCLEOTIDE SEQUENCE [LARGE SCALE GENOMIC DNA]</scope>
    <source>
        <strain evidence="1">V071</strain>
    </source>
</reference>
<name>A0AAW0HEJ2_MYOGA</name>
<sequence length="120" mass="13534">MVGPARQLFCAGFNTNVCQALVRPFLMTARKGSRVEDLMGDRLGVKQQGEGTVPQTSDERAHWGLRMEDAEARQSGLVATPAVEALQTTVDPEKPNTRLQHRQGIWRRFFREDVQQPTRT</sequence>
<evidence type="ECO:0000313" key="2">
    <source>
        <dbReference type="Proteomes" id="UP001488838"/>
    </source>
</evidence>
<dbReference type="EMBL" id="JBBHLL010000584">
    <property type="protein sequence ID" value="KAK7799905.1"/>
    <property type="molecule type" value="Genomic_DNA"/>
</dbReference>
<dbReference type="Proteomes" id="UP001488838">
    <property type="component" value="Unassembled WGS sequence"/>
</dbReference>
<organism evidence="1 2">
    <name type="scientific">Myodes glareolus</name>
    <name type="common">Bank vole</name>
    <name type="synonym">Clethrionomys glareolus</name>
    <dbReference type="NCBI Taxonomy" id="447135"/>
    <lineage>
        <taxon>Eukaryota</taxon>
        <taxon>Metazoa</taxon>
        <taxon>Chordata</taxon>
        <taxon>Craniata</taxon>
        <taxon>Vertebrata</taxon>
        <taxon>Euteleostomi</taxon>
        <taxon>Mammalia</taxon>
        <taxon>Eutheria</taxon>
        <taxon>Euarchontoglires</taxon>
        <taxon>Glires</taxon>
        <taxon>Rodentia</taxon>
        <taxon>Myomorpha</taxon>
        <taxon>Muroidea</taxon>
        <taxon>Cricetidae</taxon>
        <taxon>Arvicolinae</taxon>
        <taxon>Myodes</taxon>
    </lineage>
</organism>
<protein>
    <submittedName>
        <fullName evidence="1">Uncharacterized protein</fullName>
    </submittedName>
</protein>
<comment type="caution">
    <text evidence="1">The sequence shown here is derived from an EMBL/GenBank/DDBJ whole genome shotgun (WGS) entry which is preliminary data.</text>
</comment>
<keyword evidence="2" id="KW-1185">Reference proteome</keyword>
<evidence type="ECO:0000313" key="1">
    <source>
        <dbReference type="EMBL" id="KAK7799905.1"/>
    </source>
</evidence>
<dbReference type="AlphaFoldDB" id="A0AAW0HEJ2"/>
<accession>A0AAW0HEJ2</accession>
<gene>
    <name evidence="1" type="ORF">U0070_022927</name>
</gene>
<proteinExistence type="predicted"/>